<dbReference type="AlphaFoldDB" id="A0A0A9YIS4"/>
<dbReference type="EMBL" id="GBHO01012606">
    <property type="protein sequence ID" value="JAG30998.1"/>
    <property type="molecule type" value="Transcribed_RNA"/>
</dbReference>
<keyword evidence="1" id="KW-0472">Membrane</keyword>
<reference evidence="2" key="2">
    <citation type="submission" date="2014-07" db="EMBL/GenBank/DDBJ databases">
        <authorList>
            <person name="Hull J."/>
        </authorList>
    </citation>
    <scope>NUCLEOTIDE SEQUENCE</scope>
</reference>
<reference evidence="2" key="1">
    <citation type="journal article" date="2014" name="PLoS ONE">
        <title>Transcriptome-Based Identification of ABC Transporters in the Western Tarnished Plant Bug Lygus hesperus.</title>
        <authorList>
            <person name="Hull J.J."/>
            <person name="Chaney K."/>
            <person name="Geib S.M."/>
            <person name="Fabrick J.A."/>
            <person name="Brent C.S."/>
            <person name="Walsh D."/>
            <person name="Lavine L.C."/>
        </authorList>
    </citation>
    <scope>NUCLEOTIDE SEQUENCE</scope>
</reference>
<organism evidence="2">
    <name type="scientific">Lygus hesperus</name>
    <name type="common">Western plant bug</name>
    <dbReference type="NCBI Taxonomy" id="30085"/>
    <lineage>
        <taxon>Eukaryota</taxon>
        <taxon>Metazoa</taxon>
        <taxon>Ecdysozoa</taxon>
        <taxon>Arthropoda</taxon>
        <taxon>Hexapoda</taxon>
        <taxon>Insecta</taxon>
        <taxon>Pterygota</taxon>
        <taxon>Neoptera</taxon>
        <taxon>Paraneoptera</taxon>
        <taxon>Hemiptera</taxon>
        <taxon>Heteroptera</taxon>
        <taxon>Panheteroptera</taxon>
        <taxon>Cimicomorpha</taxon>
        <taxon>Miridae</taxon>
        <taxon>Mirini</taxon>
        <taxon>Lygus</taxon>
    </lineage>
</organism>
<evidence type="ECO:0000256" key="1">
    <source>
        <dbReference type="SAM" id="Phobius"/>
    </source>
</evidence>
<protein>
    <submittedName>
        <fullName evidence="2">Uncharacterized protein</fullName>
    </submittedName>
</protein>
<evidence type="ECO:0000313" key="2">
    <source>
        <dbReference type="EMBL" id="JAG30998.1"/>
    </source>
</evidence>
<keyword evidence="1" id="KW-0812">Transmembrane</keyword>
<name>A0A0A9YIS4_LYGHE</name>
<feature type="transmembrane region" description="Helical" evidence="1">
    <location>
        <begin position="102"/>
        <end position="126"/>
    </location>
</feature>
<proteinExistence type="predicted"/>
<reference evidence="3" key="3">
    <citation type="submission" date="2014-09" db="EMBL/GenBank/DDBJ databases">
        <authorList>
            <person name="Magalhaes I.L.F."/>
            <person name="Oliveira U."/>
            <person name="Santos F.R."/>
            <person name="Vidigal T.H.D.A."/>
            <person name="Brescovit A.D."/>
            <person name="Santos A.J."/>
        </authorList>
    </citation>
    <scope>NUCLEOTIDE SEQUENCE</scope>
</reference>
<sequence length="147" mass="16875">MNFNLTNVKSALKLYELCHDATSGHNKVRIIGRGQTNDVLRSKLVESWTTLAVERGMMEALDSLKTDALRRIVFPKMRSWNRMVHRLDKLTERGPKLCDDVLTVYVFICVLNIIVVVEVFYIILLVKKCICKPAKTEESTALLEEIH</sequence>
<gene>
    <name evidence="2" type="ORF">CM83_98771</name>
</gene>
<keyword evidence="1" id="KW-1133">Transmembrane helix</keyword>
<accession>A0A0A9YIS4</accession>
<evidence type="ECO:0000313" key="3">
    <source>
        <dbReference type="EMBL" id="JAG55462.1"/>
    </source>
</evidence>
<dbReference type="EMBL" id="GBRD01010362">
    <property type="protein sequence ID" value="JAG55462.1"/>
    <property type="molecule type" value="Transcribed_RNA"/>
</dbReference>